<evidence type="ECO:0000313" key="3">
    <source>
        <dbReference type="Proteomes" id="UP001139369"/>
    </source>
</evidence>
<evidence type="ECO:0000256" key="1">
    <source>
        <dbReference type="SAM" id="SignalP"/>
    </source>
</evidence>
<keyword evidence="3" id="KW-1185">Reference proteome</keyword>
<protein>
    <submittedName>
        <fullName evidence="2">DUF6252 family protein</fullName>
    </submittedName>
</protein>
<feature type="signal peptide" evidence="1">
    <location>
        <begin position="1"/>
        <end position="19"/>
    </location>
</feature>
<feature type="chain" id="PRO_5040984940" evidence="1">
    <location>
        <begin position="20"/>
        <end position="170"/>
    </location>
</feature>
<comment type="caution">
    <text evidence="2">The sequence shown here is derived from an EMBL/GenBank/DDBJ whole genome shotgun (WGS) entry which is preliminary data.</text>
</comment>
<dbReference type="PROSITE" id="PS51257">
    <property type="entry name" value="PROKAR_LIPOPROTEIN"/>
    <property type="match status" value="1"/>
</dbReference>
<dbReference type="InterPro" id="IPR046219">
    <property type="entry name" value="DUF6252"/>
</dbReference>
<dbReference type="EMBL" id="JAKQYM010000001">
    <property type="protein sequence ID" value="MCI2227978.1"/>
    <property type="molecule type" value="Genomic_DNA"/>
</dbReference>
<accession>A0A9X1VLX5</accession>
<proteinExistence type="predicted"/>
<keyword evidence="1" id="KW-0732">Signal</keyword>
<dbReference type="AlphaFoldDB" id="A0A9X1VLX5"/>
<dbReference type="RefSeq" id="WP_242177095.1">
    <property type="nucleotide sequence ID" value="NZ_JAKQYM010000001.1"/>
</dbReference>
<evidence type="ECO:0000313" key="2">
    <source>
        <dbReference type="EMBL" id="MCI2227978.1"/>
    </source>
</evidence>
<gene>
    <name evidence="2" type="ORF">MC378_02280</name>
</gene>
<sequence length="170" mass="18477">MKKTIFFLGFITLFFMVSSCETNSSIEDLIEDTDPEGNGTAGILSAKIDGVTFTSQSDKVESKRIERTDGSKTFSVTAKNEKFDKFTLIVSFYEGVGTYDAVLNSLSYHVNGDDRPHTAIKEQSAGSIVIISDDGTTIKGTFSFTGTHQTTNAEKIITDGTFTVNPTLVN</sequence>
<organism evidence="2 3">
    <name type="scientific">Polaribacter marinus</name>
    <dbReference type="NCBI Taxonomy" id="2916838"/>
    <lineage>
        <taxon>Bacteria</taxon>
        <taxon>Pseudomonadati</taxon>
        <taxon>Bacteroidota</taxon>
        <taxon>Flavobacteriia</taxon>
        <taxon>Flavobacteriales</taxon>
        <taxon>Flavobacteriaceae</taxon>
    </lineage>
</organism>
<name>A0A9X1VLX5_9FLAO</name>
<dbReference type="Pfam" id="PF19765">
    <property type="entry name" value="DUF6252"/>
    <property type="match status" value="1"/>
</dbReference>
<dbReference type="Proteomes" id="UP001139369">
    <property type="component" value="Unassembled WGS sequence"/>
</dbReference>
<reference evidence="2" key="1">
    <citation type="submission" date="2022-02" db="EMBL/GenBank/DDBJ databases">
        <title>Polaribacter sp. MSW13, isolated from seawater.</title>
        <authorList>
            <person name="Kristyanto S."/>
            <person name="Jung J."/>
            <person name="Jeon C.O."/>
        </authorList>
    </citation>
    <scope>NUCLEOTIDE SEQUENCE</scope>
    <source>
        <strain evidence="2">MSW13</strain>
    </source>
</reference>